<evidence type="ECO:0000313" key="2">
    <source>
        <dbReference type="Proteomes" id="UP000548707"/>
    </source>
</evidence>
<dbReference type="AlphaFoldDB" id="A0AB36CY46"/>
<name>A0AB36CY46_9PSED</name>
<dbReference type="InterPro" id="IPR001387">
    <property type="entry name" value="Cro/C1-type_HTH"/>
</dbReference>
<accession>A0AB36CY46</accession>
<dbReference type="InterPro" id="IPR010982">
    <property type="entry name" value="Lambda_DNA-bd_dom_sf"/>
</dbReference>
<gene>
    <name evidence="1" type="ORF">HBO26_16090</name>
</gene>
<reference evidence="1 2" key="1">
    <citation type="journal article" date="2020" name="Front. Microbiol.">
        <title>Genetic Organization of the aprX-lipA2 Operon Affects the Proteolytic Potential of Pseudomonas Species in Milk.</title>
        <authorList>
            <person name="Maier C."/>
            <person name="Huptas C."/>
            <person name="von Neubeck M."/>
            <person name="Scherer S."/>
            <person name="Wenning M."/>
            <person name="Lucking G."/>
        </authorList>
    </citation>
    <scope>NUCLEOTIDE SEQUENCE [LARGE SCALE GENOMIC DNA]</scope>
    <source>
        <strain evidence="1 2">WS 5114</strain>
    </source>
</reference>
<dbReference type="SUPFAM" id="SSF47413">
    <property type="entry name" value="lambda repressor-like DNA-binding domains"/>
    <property type="match status" value="1"/>
</dbReference>
<organism evidence="1 2">
    <name type="scientific">Pseudomonas mandelii</name>
    <dbReference type="NCBI Taxonomy" id="75612"/>
    <lineage>
        <taxon>Bacteria</taxon>
        <taxon>Pseudomonadati</taxon>
        <taxon>Pseudomonadota</taxon>
        <taxon>Gammaproteobacteria</taxon>
        <taxon>Pseudomonadales</taxon>
        <taxon>Pseudomonadaceae</taxon>
        <taxon>Pseudomonas</taxon>
    </lineage>
</organism>
<dbReference type="RefSeq" id="WP_169857518.1">
    <property type="nucleotide sequence ID" value="NZ_JAAQXV010000005.1"/>
</dbReference>
<dbReference type="EMBL" id="JAAQXV010000005">
    <property type="protein sequence ID" value="NMZ80809.1"/>
    <property type="molecule type" value="Genomic_DNA"/>
</dbReference>
<dbReference type="Proteomes" id="UP000548707">
    <property type="component" value="Unassembled WGS sequence"/>
</dbReference>
<evidence type="ECO:0000313" key="1">
    <source>
        <dbReference type="EMBL" id="NMZ80809.1"/>
    </source>
</evidence>
<comment type="caution">
    <text evidence="1">The sequence shown here is derived from an EMBL/GenBank/DDBJ whole genome shotgun (WGS) entry which is preliminary data.</text>
</comment>
<dbReference type="GO" id="GO:0003677">
    <property type="term" value="F:DNA binding"/>
    <property type="evidence" value="ECO:0007669"/>
    <property type="project" value="InterPro"/>
</dbReference>
<dbReference type="CDD" id="cd00093">
    <property type="entry name" value="HTH_XRE"/>
    <property type="match status" value="1"/>
</dbReference>
<protein>
    <submittedName>
        <fullName evidence="1">Helix-turn-helix transcriptional regulator</fullName>
    </submittedName>
</protein>
<dbReference type="Gene3D" id="1.10.260.40">
    <property type="entry name" value="lambda repressor-like DNA-binding domains"/>
    <property type="match status" value="1"/>
</dbReference>
<sequence length="212" mass="22910">MYGITGFTTSRSNGTGGVARAARTAAIVIAFFLGTGSVQAAPGAERLNSYFKPKQETKFTVAETGQLKPVSLDFRGPNAHLDNIKSVLNLPVSEMGSLLGVTRQSIYKWMGNQASPDEENVAKIAELSQLADLFKEAQISRPLDMVKMKAFQGKSVLDLFKNGEPYMHLASVLVKESKIADESYARSGLSQLKTTKTDGWKSAISVPFADEA</sequence>
<proteinExistence type="predicted"/>